<proteinExistence type="predicted"/>
<dbReference type="AlphaFoldDB" id="A0A8E5HUQ0"/>
<dbReference type="EMBL" id="CP072757">
    <property type="protein sequence ID" value="QUC21949.1"/>
    <property type="molecule type" value="Genomic_DNA"/>
</dbReference>
<dbReference type="GeneID" id="66066967"/>
<accession>A0A8E5HUQ0</accession>
<feature type="region of interest" description="Disordered" evidence="1">
    <location>
        <begin position="215"/>
        <end position="271"/>
    </location>
</feature>
<evidence type="ECO:0000256" key="1">
    <source>
        <dbReference type="SAM" id="MobiDB-lite"/>
    </source>
</evidence>
<dbReference type="OrthoDB" id="71600at2759"/>
<evidence type="ECO:0008006" key="5">
    <source>
        <dbReference type="Google" id="ProtNLM"/>
    </source>
</evidence>
<feature type="transmembrane region" description="Helical" evidence="2">
    <location>
        <begin position="36"/>
        <end position="56"/>
    </location>
</feature>
<name>A0A8E5HUQ0_USTVR</name>
<evidence type="ECO:0000313" key="4">
    <source>
        <dbReference type="Proteomes" id="UP000027002"/>
    </source>
</evidence>
<keyword evidence="2" id="KW-0812">Transmembrane</keyword>
<sequence>MLNPGVVYMAACSLLFAVAVVVHFHADHLSLPVSSVITILVVVLPIAAFLNAYIYPNLLRSSHSFAARSAASRLAPVILQSAQALVTAVLATLLLEAVVPSPALHFLLEYEWDKLYRAEDSNHLMYIQDTYNCCGLDSVDDRAYPFVHAPGGSCAEMHGRTTPCRRPWKIALQFFAGTDFAIVVIVALMQIFGLLIMKERTAWWTALRTEDWKPAETDDESNRLCTVPEESEASSDHVDSSAIGYGAIPQSEARPSTSTTSAPKAPASTDR</sequence>
<dbReference type="Proteomes" id="UP000027002">
    <property type="component" value="Chromosome 5"/>
</dbReference>
<keyword evidence="2" id="KW-0472">Membrane</keyword>
<evidence type="ECO:0000313" key="3">
    <source>
        <dbReference type="EMBL" id="QUC21949.1"/>
    </source>
</evidence>
<dbReference type="RefSeq" id="XP_042999622.1">
    <property type="nucleotide sequence ID" value="XM_043143687.1"/>
</dbReference>
<dbReference type="KEGG" id="uvi:66066967"/>
<organism evidence="3 4">
    <name type="scientific">Ustilaginoidea virens</name>
    <name type="common">Rice false smut fungus</name>
    <name type="synonym">Villosiclava virens</name>
    <dbReference type="NCBI Taxonomy" id="1159556"/>
    <lineage>
        <taxon>Eukaryota</taxon>
        <taxon>Fungi</taxon>
        <taxon>Dikarya</taxon>
        <taxon>Ascomycota</taxon>
        <taxon>Pezizomycotina</taxon>
        <taxon>Sordariomycetes</taxon>
        <taxon>Hypocreomycetidae</taxon>
        <taxon>Hypocreales</taxon>
        <taxon>Clavicipitaceae</taxon>
        <taxon>Ustilaginoidea</taxon>
    </lineage>
</organism>
<evidence type="ECO:0000256" key="2">
    <source>
        <dbReference type="SAM" id="Phobius"/>
    </source>
</evidence>
<feature type="transmembrane region" description="Helical" evidence="2">
    <location>
        <begin position="170"/>
        <end position="196"/>
    </location>
</feature>
<reference evidence="3" key="1">
    <citation type="submission" date="2020-03" db="EMBL/GenBank/DDBJ databases">
        <title>A mixture of massive structural variations and highly conserved coding sequences in Ustilaginoidea virens genome.</title>
        <authorList>
            <person name="Zhang K."/>
            <person name="Zhao Z."/>
            <person name="Zhang Z."/>
            <person name="Li Y."/>
            <person name="Hsiang T."/>
            <person name="Sun W."/>
        </authorList>
    </citation>
    <scope>NUCLEOTIDE SEQUENCE</scope>
    <source>
        <strain evidence="3">UV-8b</strain>
    </source>
</reference>
<gene>
    <name evidence="3" type="ORF">UV8b_06190</name>
</gene>
<protein>
    <recommendedName>
        <fullName evidence="5">Tetraspanin Tsp3</fullName>
    </recommendedName>
</protein>
<keyword evidence="4" id="KW-1185">Reference proteome</keyword>
<feature type="transmembrane region" description="Helical" evidence="2">
    <location>
        <begin position="77"/>
        <end position="99"/>
    </location>
</feature>
<keyword evidence="2" id="KW-1133">Transmembrane helix</keyword>
<feature type="compositionally biased region" description="Polar residues" evidence="1">
    <location>
        <begin position="253"/>
        <end position="262"/>
    </location>
</feature>